<proteinExistence type="predicted"/>
<evidence type="ECO:0000313" key="2">
    <source>
        <dbReference type="Proteomes" id="UP000000689"/>
    </source>
</evidence>
<dbReference type="GO" id="GO:0016887">
    <property type="term" value="F:ATP hydrolysis activity"/>
    <property type="evidence" value="ECO:0007669"/>
    <property type="project" value="EnsemblFungi"/>
</dbReference>
<gene>
    <name evidence="1" type="primary">NDAI0G04330</name>
    <name evidence="1" type="ordered locus">NDAI_0G04330</name>
</gene>
<dbReference type="InterPro" id="IPR027417">
    <property type="entry name" value="P-loop_NTPase"/>
</dbReference>
<dbReference type="EMBL" id="HE580273">
    <property type="protein sequence ID" value="CCK73418.1"/>
    <property type="molecule type" value="Genomic_DNA"/>
</dbReference>
<dbReference type="STRING" id="1071378.J7SAZ2"/>
<dbReference type="Proteomes" id="UP000000689">
    <property type="component" value="Chromosome 7"/>
</dbReference>
<name>J7SAZ2_NAUDC</name>
<dbReference type="KEGG" id="ndi:NDAI_0G04330"/>
<dbReference type="Gene3D" id="3.40.50.300">
    <property type="entry name" value="P-loop containing nucleotide triphosphate hydrolases"/>
    <property type="match status" value="1"/>
</dbReference>
<dbReference type="AlphaFoldDB" id="J7SAZ2"/>
<protein>
    <recommendedName>
        <fullName evidence="3">AAA+ ATPase domain-containing protein</fullName>
    </recommendedName>
</protein>
<dbReference type="GeneID" id="13926898"/>
<evidence type="ECO:0008006" key="3">
    <source>
        <dbReference type="Google" id="ProtNLM"/>
    </source>
</evidence>
<accession>J7SAZ2</accession>
<dbReference type="OrthoDB" id="6362633at2759"/>
<keyword evidence="2" id="KW-1185">Reference proteome</keyword>
<dbReference type="HOGENOM" id="CLU_067202_1_0_1"/>
<dbReference type="SUPFAM" id="SSF52540">
    <property type="entry name" value="P-loop containing nucleoside triphosphate hydrolases"/>
    <property type="match status" value="1"/>
</dbReference>
<dbReference type="eggNOG" id="KOG2702">
    <property type="taxonomic scope" value="Eukaryota"/>
</dbReference>
<organism evidence="1 2">
    <name type="scientific">Naumovozyma dairenensis (strain ATCC 10597 / BCRC 20456 / CBS 421 / NBRC 0211 / NRRL Y-12639)</name>
    <name type="common">Saccharomyces dairenensis</name>
    <dbReference type="NCBI Taxonomy" id="1071378"/>
    <lineage>
        <taxon>Eukaryota</taxon>
        <taxon>Fungi</taxon>
        <taxon>Dikarya</taxon>
        <taxon>Ascomycota</taxon>
        <taxon>Saccharomycotina</taxon>
        <taxon>Saccharomycetes</taxon>
        <taxon>Saccharomycetales</taxon>
        <taxon>Saccharomycetaceae</taxon>
        <taxon>Naumovozyma</taxon>
    </lineage>
</organism>
<dbReference type="OMA" id="LYDQENW"/>
<sequence>MVDIAQLKGEILEFLKQKITTNYRIAIVIVGPPGSGKSTIATRLANELNNDYNAYLESHPSVKPSFNHSTENIDLLSDIPEIDPDLKKELTACDGISKRLVEDLEFRPVKYSINQDETLVIGRGGLPNSIQVRSSKNKQNNDDANKSGNIAQIIPMDGFHLSKACLDEFKDPKQAHKRRGSPPTFDSNNYLELCRLLGKTCIISPPRKDRNDMEENIMEEIASTFIDNVPEICVSGFDHALGDPTRGDICISNDTRILIFEGLYLLYDQENWSKIYPVLMETGAVLVWNIDSDEKLIEERVAKRHLKSGLVNSLREGIDKFKQNDLLNARSIRKHAIKAKNISTIHNEVPL</sequence>
<dbReference type="PANTHER" id="PTHR10285">
    <property type="entry name" value="URIDINE KINASE"/>
    <property type="match status" value="1"/>
</dbReference>
<dbReference type="RefSeq" id="XP_003980094.1">
    <property type="nucleotide sequence ID" value="XM_003980045.1"/>
</dbReference>
<evidence type="ECO:0000313" key="1">
    <source>
        <dbReference type="EMBL" id="CCK73418.1"/>
    </source>
</evidence>
<reference evidence="1 2" key="1">
    <citation type="journal article" date="2011" name="Proc. Natl. Acad. Sci. U.S.A.">
        <title>Evolutionary erosion of yeast sex chromosomes by mating-type switching accidents.</title>
        <authorList>
            <person name="Gordon J.L."/>
            <person name="Armisen D."/>
            <person name="Proux-Wera E."/>
            <person name="Oheigeartaigh S.S."/>
            <person name="Byrne K.P."/>
            <person name="Wolfe K.H."/>
        </authorList>
    </citation>
    <scope>NUCLEOTIDE SEQUENCE [LARGE SCALE GENOMIC DNA]</scope>
    <source>
        <strain evidence="2">ATCC 10597 / BCRC 20456 / CBS 421 / NBRC 0211 / NRRL Y-12639</strain>
    </source>
</reference>